<accession>A0AAP2CHZ7</accession>
<feature type="transmembrane region" description="Helical" evidence="2">
    <location>
        <begin position="21"/>
        <end position="47"/>
    </location>
</feature>
<dbReference type="RefSeq" id="WP_213945378.1">
    <property type="nucleotide sequence ID" value="NZ_JAHCMY010000005.1"/>
</dbReference>
<reference evidence="4 5" key="1">
    <citation type="submission" date="2021-05" db="EMBL/GenBank/DDBJ databases">
        <authorList>
            <person name="Zhang Z.D."/>
            <person name="Osman G."/>
        </authorList>
    </citation>
    <scope>NUCLEOTIDE SEQUENCE [LARGE SCALE GENOMIC DNA]</scope>
    <source>
        <strain evidence="4 5">KCTC 32217</strain>
    </source>
</reference>
<proteinExistence type="inferred from homology"/>
<gene>
    <name evidence="4" type="ORF">KI659_10895</name>
</gene>
<feature type="domain" description="Bacterial sugar transferase" evidence="3">
    <location>
        <begin position="20"/>
        <end position="202"/>
    </location>
</feature>
<comment type="similarity">
    <text evidence="1">Belongs to the bacterial sugar transferase family.</text>
</comment>
<evidence type="ECO:0000313" key="5">
    <source>
        <dbReference type="Proteomes" id="UP001319104"/>
    </source>
</evidence>
<dbReference type="PANTHER" id="PTHR30576:SF0">
    <property type="entry name" value="UNDECAPRENYL-PHOSPHATE N-ACETYLGALACTOSAMINYL 1-PHOSPHATE TRANSFERASE-RELATED"/>
    <property type="match status" value="1"/>
</dbReference>
<evidence type="ECO:0000256" key="1">
    <source>
        <dbReference type="ARBA" id="ARBA00006464"/>
    </source>
</evidence>
<organism evidence="4 5">
    <name type="scientific">Litoribacter ruber</name>
    <dbReference type="NCBI Taxonomy" id="702568"/>
    <lineage>
        <taxon>Bacteria</taxon>
        <taxon>Pseudomonadati</taxon>
        <taxon>Bacteroidota</taxon>
        <taxon>Cytophagia</taxon>
        <taxon>Cytophagales</taxon>
        <taxon>Cyclobacteriaceae</taxon>
        <taxon>Litoribacter</taxon>
    </lineage>
</organism>
<keyword evidence="2" id="KW-0812">Transmembrane</keyword>
<protein>
    <submittedName>
        <fullName evidence="4">Sugar transferase</fullName>
    </submittedName>
</protein>
<comment type="caution">
    <text evidence="4">The sequence shown here is derived from an EMBL/GenBank/DDBJ whole genome shotgun (WGS) entry which is preliminary data.</text>
</comment>
<dbReference type="GO" id="GO:0016780">
    <property type="term" value="F:phosphotransferase activity, for other substituted phosphate groups"/>
    <property type="evidence" value="ECO:0007669"/>
    <property type="project" value="TreeGrafter"/>
</dbReference>
<keyword evidence="5" id="KW-1185">Reference proteome</keyword>
<keyword evidence="2" id="KW-0472">Membrane</keyword>
<evidence type="ECO:0000259" key="3">
    <source>
        <dbReference type="Pfam" id="PF02397"/>
    </source>
</evidence>
<dbReference type="Proteomes" id="UP001319104">
    <property type="component" value="Unassembled WGS sequence"/>
</dbReference>
<evidence type="ECO:0000313" key="4">
    <source>
        <dbReference type="EMBL" id="MBS9524522.1"/>
    </source>
</evidence>
<keyword evidence="4" id="KW-0808">Transferase</keyword>
<name>A0AAP2CHZ7_9BACT</name>
<dbReference type="PANTHER" id="PTHR30576">
    <property type="entry name" value="COLANIC BIOSYNTHESIS UDP-GLUCOSE LIPID CARRIER TRANSFERASE"/>
    <property type="match status" value="1"/>
</dbReference>
<keyword evidence="2" id="KW-1133">Transmembrane helix</keyword>
<dbReference type="AlphaFoldDB" id="A0AAP2CHZ7"/>
<dbReference type="EMBL" id="JAHCMY010000005">
    <property type="protein sequence ID" value="MBS9524522.1"/>
    <property type="molecule type" value="Genomic_DNA"/>
</dbReference>
<dbReference type="Pfam" id="PF02397">
    <property type="entry name" value="Bac_transf"/>
    <property type="match status" value="1"/>
</dbReference>
<sequence length="220" mass="25271">MKTRTLNSGRLVKRLNAGAKYLFDVVFATMVVFLLLSWLIPIIAVLIKLESKGPVFFKQLRTGKNNMPFYCWKFRSMVINEQADSLQASLGDPRVTRMGAFMRKTNLDELPQFINVLLGDMSIVGPRPHMIKHTRDFSQKTLNYMDRHSVKPGITGLAQVSGFRGETKALEDIENRLIADLWYIENWTMALDIKIILLTVWLSFYPPHQKFIASYIKEAA</sequence>
<evidence type="ECO:0000256" key="2">
    <source>
        <dbReference type="SAM" id="Phobius"/>
    </source>
</evidence>
<dbReference type="InterPro" id="IPR003362">
    <property type="entry name" value="Bact_transf"/>
</dbReference>